<sequence length="390" mass="43023">MSRTNLLFGVVAILPQLALAHHGGAEYDLGKTVEFKAKLTKVDLINPHAWLYFDVAEKDGKVSHHRCEMRSVHVLRRSGWTKDLFPVGQQITIEASPNRTDPASCYLQTILTADGTRMDRYGQYVKAPTGGVQEVRGPIITPKTSRPLRRSTGEPNIAGDWAPVQQVMVNARGTGGGLVALDTLNQFNSGERPAAASKGKGKGAGAPKGPRLYGGTELTEAGEKAAADFKREDTPRFKCQTTSIVFDWTFDGPVDRITQNKDTIVLEYGQFGLKRTIYMNQKEHAKNLKPSRAGHSIGHWDGDTLVVDTVGFLPGFLNTPVRNSDKLHVVERFSLDPVKMALTRNYVAEDAVYLKGRYTGSDTIFVADAPYNPGKCQDLNFIDYSKQQRQ</sequence>
<dbReference type="EMBL" id="JF429405">
    <property type="protein sequence ID" value="AEQ20315.1"/>
    <property type="molecule type" value="Genomic_DNA"/>
</dbReference>
<reference evidence="2" key="2">
    <citation type="journal article" date="2011" name="J. Bacteriol.">
        <title>Long-chain N-acyl amino acid synthases are linked to the putative PEP-CTERM/exosortase protein-sorting system in Gram-negative bacteria.</title>
        <authorList>
            <person name="Craig J.W."/>
            <person name="Cherry M.A."/>
            <person name="Brady S.F."/>
        </authorList>
    </citation>
    <scope>NUCLEOTIDE SEQUENCE</scope>
</reference>
<proteinExistence type="predicted"/>
<evidence type="ECO:0000313" key="2">
    <source>
        <dbReference type="EMBL" id="AEQ20315.1"/>
    </source>
</evidence>
<dbReference type="InterPro" id="IPR046150">
    <property type="entry name" value="DUF6152"/>
</dbReference>
<accession>G4WV63</accession>
<evidence type="ECO:0000256" key="1">
    <source>
        <dbReference type="SAM" id="MobiDB-lite"/>
    </source>
</evidence>
<reference evidence="2" key="1">
    <citation type="journal article" date="2004" name="Appl. Environ. Microbiol.">
        <title>Long-chain N-acyltyrosine synthases from environmental DNA.</title>
        <authorList>
            <person name="Brady S.F."/>
            <person name="Chao C.J."/>
            <person name="Clardy J."/>
        </authorList>
    </citation>
    <scope>NUCLEOTIDE SEQUENCE</scope>
</reference>
<dbReference type="AlphaFoldDB" id="G4WV63"/>
<organism evidence="2">
    <name type="scientific">uncultured bacterium CSLG10</name>
    <dbReference type="NCBI Taxonomy" id="1091576"/>
    <lineage>
        <taxon>Bacteria</taxon>
        <taxon>environmental samples</taxon>
    </lineage>
</organism>
<name>G4WV63_9BACT</name>
<feature type="region of interest" description="Disordered" evidence="1">
    <location>
        <begin position="190"/>
        <end position="214"/>
    </location>
</feature>
<protein>
    <submittedName>
        <fullName evidence="2">Uncharacterized protein</fullName>
    </submittedName>
</protein>
<dbReference type="Pfam" id="PF19649">
    <property type="entry name" value="DUF6152"/>
    <property type="match status" value="1"/>
</dbReference>